<evidence type="ECO:0000313" key="3">
    <source>
        <dbReference type="Proteomes" id="UP000036403"/>
    </source>
</evidence>
<keyword evidence="1" id="KW-0472">Membrane</keyword>
<keyword evidence="1" id="KW-0812">Transmembrane</keyword>
<sequence length="73" mass="8252">MVNSINHQFRDYGNMNDYFLFYEGSLKNKVTALMGIDGKFFAAPLAALTYYIISFTVKLIELSRRVAFVTGTG</sequence>
<name>A0A0J7NZY0_LASNI</name>
<keyword evidence="1" id="KW-1133">Transmembrane helix</keyword>
<dbReference type="PaxDb" id="67767-A0A0J7NZY0"/>
<evidence type="ECO:0000313" key="2">
    <source>
        <dbReference type="EMBL" id="KMQ97960.1"/>
    </source>
</evidence>
<gene>
    <name evidence="2" type="ORF">RF55_1693</name>
</gene>
<accession>A0A0J7NZY0</accession>
<dbReference type="AlphaFoldDB" id="A0A0J7NZY0"/>
<feature type="transmembrane region" description="Helical" evidence="1">
    <location>
        <begin position="40"/>
        <end position="60"/>
    </location>
</feature>
<keyword evidence="3" id="KW-1185">Reference proteome</keyword>
<dbReference type="EMBL" id="LBMM01000617">
    <property type="protein sequence ID" value="KMQ97960.1"/>
    <property type="molecule type" value="Genomic_DNA"/>
</dbReference>
<reference evidence="2 3" key="1">
    <citation type="submission" date="2015-04" db="EMBL/GenBank/DDBJ databases">
        <title>Lasius niger genome sequencing.</title>
        <authorList>
            <person name="Konorov E.A."/>
            <person name="Nikitin M.A."/>
            <person name="Kirill M.V."/>
            <person name="Chang P."/>
        </authorList>
    </citation>
    <scope>NUCLEOTIDE SEQUENCE [LARGE SCALE GENOMIC DNA]</scope>
    <source>
        <tissue evidence="2">Whole</tissue>
    </source>
</reference>
<proteinExistence type="predicted"/>
<comment type="caution">
    <text evidence="2">The sequence shown here is derived from an EMBL/GenBank/DDBJ whole genome shotgun (WGS) entry which is preliminary data.</text>
</comment>
<evidence type="ECO:0000256" key="1">
    <source>
        <dbReference type="SAM" id="Phobius"/>
    </source>
</evidence>
<dbReference type="Proteomes" id="UP000036403">
    <property type="component" value="Unassembled WGS sequence"/>
</dbReference>
<organism evidence="2 3">
    <name type="scientific">Lasius niger</name>
    <name type="common">Black garden ant</name>
    <dbReference type="NCBI Taxonomy" id="67767"/>
    <lineage>
        <taxon>Eukaryota</taxon>
        <taxon>Metazoa</taxon>
        <taxon>Ecdysozoa</taxon>
        <taxon>Arthropoda</taxon>
        <taxon>Hexapoda</taxon>
        <taxon>Insecta</taxon>
        <taxon>Pterygota</taxon>
        <taxon>Neoptera</taxon>
        <taxon>Endopterygota</taxon>
        <taxon>Hymenoptera</taxon>
        <taxon>Apocrita</taxon>
        <taxon>Aculeata</taxon>
        <taxon>Formicoidea</taxon>
        <taxon>Formicidae</taxon>
        <taxon>Formicinae</taxon>
        <taxon>Lasius</taxon>
        <taxon>Lasius</taxon>
    </lineage>
</organism>
<protein>
    <submittedName>
        <fullName evidence="2">Uncharacterized protein</fullName>
    </submittedName>
</protein>